<keyword evidence="1" id="KW-0808">Transferase</keyword>
<evidence type="ECO:0000313" key="2">
    <source>
        <dbReference type="Proteomes" id="UP000031671"/>
    </source>
</evidence>
<comment type="caution">
    <text evidence="1">The sequence shown here is derived from an EMBL/GenBank/DDBJ whole genome shotgun (WGS) entry which is preliminary data.</text>
</comment>
<protein>
    <submittedName>
        <fullName evidence="1">Sulfotransferase</fullName>
    </submittedName>
</protein>
<gene>
    <name evidence="1" type="ORF">JCM19231_7</name>
</gene>
<dbReference type="GO" id="GO:0016740">
    <property type="term" value="F:transferase activity"/>
    <property type="evidence" value="ECO:0007669"/>
    <property type="project" value="UniProtKB-KW"/>
</dbReference>
<accession>A0A0B8P2H1</accession>
<dbReference type="InterPro" id="IPR027417">
    <property type="entry name" value="P-loop_NTPase"/>
</dbReference>
<dbReference type="SUPFAM" id="SSF52540">
    <property type="entry name" value="P-loop containing nucleoside triphosphate hydrolases"/>
    <property type="match status" value="1"/>
</dbReference>
<dbReference type="Gene3D" id="3.40.50.300">
    <property type="entry name" value="P-loop containing nucleotide triphosphate hydrolases"/>
    <property type="match status" value="1"/>
</dbReference>
<proteinExistence type="predicted"/>
<dbReference type="Proteomes" id="UP000031671">
    <property type="component" value="Unassembled WGS sequence"/>
</dbReference>
<sequence length="234" mass="27238">MNEVISADSCINGFGWNRKVDFLLSILQFNEEFKTFELANLNEFAISAKSWPEQKQTVGELYYQLYRWIGIKHGFEFRYVGDKTPINTMCLGLIKSVWPNAKYIYIERDPFDVCNSYVKAGIYNSPSVAAKRWSMSKLAWNRHKARLDNNMFIELRYESLVSNPKKFLNKVHEQFGYEFRDETIQLNKGLGDVGWHKHHSNVNKPITTNSIGKGKKELNSAQIKIIKSEIDRVL</sequence>
<reference evidence="1 2" key="2">
    <citation type="submission" date="2015-01" db="EMBL/GenBank/DDBJ databases">
        <authorList>
            <consortium name="NBRP consortium"/>
            <person name="Sawabe T."/>
            <person name="Meirelles P."/>
            <person name="Feng G."/>
            <person name="Sayaka M."/>
            <person name="Hattori M."/>
            <person name="Ohkuma M."/>
        </authorList>
    </citation>
    <scope>NUCLEOTIDE SEQUENCE [LARGE SCALE GENOMIC DNA]</scope>
    <source>
        <strain evidence="2">JCM 19231</strain>
    </source>
</reference>
<dbReference type="Pfam" id="PF13469">
    <property type="entry name" value="Sulfotransfer_3"/>
    <property type="match status" value="1"/>
</dbReference>
<keyword evidence="2" id="KW-1185">Reference proteome</keyword>
<name>A0A0B8P2H1_9VIBR</name>
<dbReference type="EMBL" id="BBRZ01000105">
    <property type="protein sequence ID" value="GAM58792.1"/>
    <property type="molecule type" value="Genomic_DNA"/>
</dbReference>
<evidence type="ECO:0000313" key="1">
    <source>
        <dbReference type="EMBL" id="GAM58792.1"/>
    </source>
</evidence>
<reference evidence="1 2" key="1">
    <citation type="submission" date="2015-01" db="EMBL/GenBank/DDBJ databases">
        <title>Vibrio sp. C1 JCM 19231 whole genome shotgun sequence.</title>
        <authorList>
            <person name="Sawabe T."/>
            <person name="Meirelles P."/>
            <person name="Feng G."/>
            <person name="Sayaka M."/>
            <person name="Hattori M."/>
            <person name="Ohkuma M."/>
        </authorList>
    </citation>
    <scope>NUCLEOTIDE SEQUENCE [LARGE SCALE GENOMIC DNA]</scope>
    <source>
        <strain evidence="2">JCM 19231</strain>
    </source>
</reference>
<organism evidence="1 2">
    <name type="scientific">Vibrio ishigakensis</name>
    <dbReference type="NCBI Taxonomy" id="1481914"/>
    <lineage>
        <taxon>Bacteria</taxon>
        <taxon>Pseudomonadati</taxon>
        <taxon>Pseudomonadota</taxon>
        <taxon>Gammaproteobacteria</taxon>
        <taxon>Vibrionales</taxon>
        <taxon>Vibrionaceae</taxon>
        <taxon>Vibrio</taxon>
    </lineage>
</organism>
<dbReference type="AlphaFoldDB" id="A0A0B8P2H1"/>